<feature type="region of interest" description="Disordered" evidence="1">
    <location>
        <begin position="95"/>
        <end position="115"/>
    </location>
</feature>
<evidence type="ECO:0000313" key="3">
    <source>
        <dbReference type="Proteomes" id="UP000828251"/>
    </source>
</evidence>
<dbReference type="EMBL" id="JAIQCV010000010">
    <property type="protein sequence ID" value="KAH1057079.1"/>
    <property type="molecule type" value="Genomic_DNA"/>
</dbReference>
<organism evidence="2 3">
    <name type="scientific">Gossypium stocksii</name>
    <dbReference type="NCBI Taxonomy" id="47602"/>
    <lineage>
        <taxon>Eukaryota</taxon>
        <taxon>Viridiplantae</taxon>
        <taxon>Streptophyta</taxon>
        <taxon>Embryophyta</taxon>
        <taxon>Tracheophyta</taxon>
        <taxon>Spermatophyta</taxon>
        <taxon>Magnoliopsida</taxon>
        <taxon>eudicotyledons</taxon>
        <taxon>Gunneridae</taxon>
        <taxon>Pentapetalae</taxon>
        <taxon>rosids</taxon>
        <taxon>malvids</taxon>
        <taxon>Malvales</taxon>
        <taxon>Malvaceae</taxon>
        <taxon>Malvoideae</taxon>
        <taxon>Gossypium</taxon>
    </lineage>
</organism>
<proteinExistence type="predicted"/>
<name>A0A9D3UV52_9ROSI</name>
<comment type="caution">
    <text evidence="2">The sequence shown here is derived from an EMBL/GenBank/DDBJ whole genome shotgun (WGS) entry which is preliminary data.</text>
</comment>
<dbReference type="OrthoDB" id="10289766at2759"/>
<dbReference type="Proteomes" id="UP000828251">
    <property type="component" value="Unassembled WGS sequence"/>
</dbReference>
<dbReference type="AlphaFoldDB" id="A0A9D3UV52"/>
<evidence type="ECO:0000313" key="2">
    <source>
        <dbReference type="EMBL" id="KAH1057079.1"/>
    </source>
</evidence>
<accession>A0A9D3UV52</accession>
<sequence length="210" mass="23566">MEILKGYSYFHQRVRNMARNMAIIETIYPKRREMSSKKLISGDELLSQLRTDISVSQTSPDLIPALGVNYMVCKLARVAIKPILLVTPSRHTVAPIRSGNDEGKYQQDEEETNEDGHAAKIEGQQCFLVAAGTDKASKRDKEDEETKENDWPPQKVDAAVVRLLGGLDASCYDGDGAEEGYEVENCCYVIGYSHERFKGEKRLGENFETV</sequence>
<evidence type="ECO:0000256" key="1">
    <source>
        <dbReference type="SAM" id="MobiDB-lite"/>
    </source>
</evidence>
<protein>
    <submittedName>
        <fullName evidence="2">Uncharacterized protein</fullName>
    </submittedName>
</protein>
<gene>
    <name evidence="2" type="ORF">J1N35_035144</name>
</gene>
<reference evidence="2 3" key="1">
    <citation type="journal article" date="2021" name="Plant Biotechnol. J.">
        <title>Multi-omics assisted identification of the key and species-specific regulatory components of drought-tolerant mechanisms in Gossypium stocksii.</title>
        <authorList>
            <person name="Yu D."/>
            <person name="Ke L."/>
            <person name="Zhang D."/>
            <person name="Wu Y."/>
            <person name="Sun Y."/>
            <person name="Mei J."/>
            <person name="Sun J."/>
            <person name="Sun Y."/>
        </authorList>
    </citation>
    <scope>NUCLEOTIDE SEQUENCE [LARGE SCALE GENOMIC DNA]</scope>
    <source>
        <strain evidence="3">cv. E1</strain>
        <tissue evidence="2">Leaf</tissue>
    </source>
</reference>
<keyword evidence="3" id="KW-1185">Reference proteome</keyword>